<proteinExistence type="predicted"/>
<dbReference type="Proteomes" id="UP000286077">
    <property type="component" value="Unassembled WGS sequence"/>
</dbReference>
<protein>
    <submittedName>
        <fullName evidence="3">Uncharacterized protein</fullName>
    </submittedName>
</protein>
<evidence type="ECO:0000256" key="2">
    <source>
        <dbReference type="SAM" id="Phobius"/>
    </source>
</evidence>
<name>A0AA92U3W3_9BACT</name>
<accession>A0AA92U3W3</accession>
<dbReference type="EMBL" id="QSAQ01000019">
    <property type="protein sequence ID" value="RGW67761.1"/>
    <property type="molecule type" value="Genomic_DNA"/>
</dbReference>
<evidence type="ECO:0000256" key="1">
    <source>
        <dbReference type="SAM" id="MobiDB-lite"/>
    </source>
</evidence>
<dbReference type="AlphaFoldDB" id="A0AA92U3W3"/>
<keyword evidence="2" id="KW-0812">Transmembrane</keyword>
<feature type="compositionally biased region" description="Basic and acidic residues" evidence="1">
    <location>
        <begin position="43"/>
        <end position="56"/>
    </location>
</feature>
<evidence type="ECO:0000313" key="4">
    <source>
        <dbReference type="Proteomes" id="UP000286077"/>
    </source>
</evidence>
<feature type="transmembrane region" description="Helical" evidence="2">
    <location>
        <begin position="21"/>
        <end position="37"/>
    </location>
</feature>
<organism evidence="3 4">
    <name type="scientific">Segatella copri</name>
    <dbReference type="NCBI Taxonomy" id="165179"/>
    <lineage>
        <taxon>Bacteria</taxon>
        <taxon>Pseudomonadati</taxon>
        <taxon>Bacteroidota</taxon>
        <taxon>Bacteroidia</taxon>
        <taxon>Bacteroidales</taxon>
        <taxon>Prevotellaceae</taxon>
        <taxon>Segatella</taxon>
    </lineage>
</organism>
<feature type="compositionally biased region" description="Polar residues" evidence="1">
    <location>
        <begin position="57"/>
        <end position="67"/>
    </location>
</feature>
<comment type="caution">
    <text evidence="3">The sequence shown here is derived from an EMBL/GenBank/DDBJ whole genome shotgun (WGS) entry which is preliminary data.</text>
</comment>
<gene>
    <name evidence="3" type="ORF">DWV60_08260</name>
</gene>
<evidence type="ECO:0000313" key="3">
    <source>
        <dbReference type="EMBL" id="RGW67761.1"/>
    </source>
</evidence>
<keyword evidence="2" id="KW-0472">Membrane</keyword>
<keyword evidence="2" id="KW-1133">Transmembrane helix</keyword>
<sequence>MFIRLFLIFCKITKNNDTSKFFMYLFLIFPSFFLLRDKEAIKKRGRSNNEEGKKQDSSLFLMNQNMK</sequence>
<feature type="region of interest" description="Disordered" evidence="1">
    <location>
        <begin position="43"/>
        <end position="67"/>
    </location>
</feature>
<reference evidence="3 4" key="1">
    <citation type="submission" date="2018-08" db="EMBL/GenBank/DDBJ databases">
        <title>A genome reference for cultivated species of the human gut microbiota.</title>
        <authorList>
            <person name="Zou Y."/>
            <person name="Xue W."/>
            <person name="Luo G."/>
        </authorList>
    </citation>
    <scope>NUCLEOTIDE SEQUENCE [LARGE SCALE GENOMIC DNA]</scope>
    <source>
        <strain evidence="3 4">AF11-14</strain>
    </source>
</reference>